<feature type="transmembrane region" description="Helical" evidence="8">
    <location>
        <begin position="176"/>
        <end position="196"/>
    </location>
</feature>
<dbReference type="AlphaFoldDB" id="A0A1M4N118"/>
<dbReference type="GO" id="GO:0016788">
    <property type="term" value="F:hydrolase activity, acting on ester bonds"/>
    <property type="evidence" value="ECO:0007669"/>
    <property type="project" value="UniProtKB-ARBA"/>
</dbReference>
<keyword evidence="3" id="KW-0808">Transferase</keyword>
<dbReference type="GO" id="GO:0009103">
    <property type="term" value="P:lipopolysaccharide biosynthetic process"/>
    <property type="evidence" value="ECO:0007669"/>
    <property type="project" value="TreeGrafter"/>
</dbReference>
<feature type="transmembrane region" description="Helical" evidence="8">
    <location>
        <begin position="150"/>
        <end position="169"/>
    </location>
</feature>
<keyword evidence="7" id="KW-0012">Acyltransferase</keyword>
<feature type="transmembrane region" description="Helical" evidence="8">
    <location>
        <begin position="360"/>
        <end position="379"/>
    </location>
</feature>
<dbReference type="Gene3D" id="3.40.50.1110">
    <property type="entry name" value="SGNH hydrolase"/>
    <property type="match status" value="1"/>
</dbReference>
<reference evidence="12" key="1">
    <citation type="submission" date="2016-09" db="EMBL/GenBank/DDBJ databases">
        <authorList>
            <person name="Wibberg D."/>
        </authorList>
    </citation>
    <scope>NUCLEOTIDE SEQUENCE [LARGE SCALE GENOMIC DNA]</scope>
</reference>
<evidence type="ECO:0000313" key="12">
    <source>
        <dbReference type="Proteomes" id="UP000184085"/>
    </source>
</evidence>
<feature type="transmembrane region" description="Helical" evidence="8">
    <location>
        <begin position="302"/>
        <end position="319"/>
    </location>
</feature>
<dbReference type="EMBL" id="FMJB01000048">
    <property type="protein sequence ID" value="SCM67757.1"/>
    <property type="molecule type" value="Genomic_DNA"/>
</dbReference>
<dbReference type="Pfam" id="PF19040">
    <property type="entry name" value="SGNH"/>
    <property type="match status" value="1"/>
</dbReference>
<dbReference type="GO" id="GO:0005886">
    <property type="term" value="C:plasma membrane"/>
    <property type="evidence" value="ECO:0007669"/>
    <property type="project" value="UniProtKB-SubCell"/>
</dbReference>
<keyword evidence="6 8" id="KW-0472">Membrane</keyword>
<comment type="subcellular location">
    <subcellularLocation>
        <location evidence="1">Cell membrane</location>
        <topology evidence="1">Multi-pass membrane protein</topology>
    </subcellularLocation>
</comment>
<evidence type="ECO:0000259" key="9">
    <source>
        <dbReference type="Pfam" id="PF01757"/>
    </source>
</evidence>
<keyword evidence="4 8" id="KW-0812">Transmembrane</keyword>
<feature type="domain" description="SGNH" evidence="10">
    <location>
        <begin position="496"/>
        <end position="640"/>
    </location>
</feature>
<proteinExistence type="predicted"/>
<dbReference type="InterPro" id="IPR036514">
    <property type="entry name" value="SGNH_hydro_sf"/>
</dbReference>
<sequence length="655" mass="73025">MASQHHSLAYRPEIDGLRAIAVLSVIVYHLKIPIGGGSLLPGGFLGVDLFFVLSGFLITQILIREFESTGRISIADFYWRRAKRILPPLLLVMLASLPAAWMILLPSELDRFALSLLSALGFVSNFFWFFELSEYGAQSGLLQPFLHTWSLAIEEQFYLIFPPLLIILFKFGTVRTVFWVVSVGLVLSLVAAEGLTRFHPAFSFYAPTSRAWEMLAGALLAILRLKRPEALIGGVIERVAPPLAFMVFGVSIATLHLSKISHPGFVTLPVVIATCALLWFLTPHQPLTRLLSSKPMVEIGKLSYSLYLWHFPIFAFGRLSTVGSPTLSEMGIWVAATYGASYLGYRFIERPFRFSMPPMRFATICGAALLPIIGGAALVTSGTLQQTSKMQSLAELYGENEIDNKMLAQASWSLLDALSPDEDIGSWNALRPSQHELNDLWFSDAPTRKVLLIGDSHSKDVYNALTLNADLFPDIEVARFNIHRKSVPEGLEQLRNTPNFSKSDTIVIASRYYREYATSLERMLSTLVPTGKKIIILGPSAEFEAGGSQPLFDWFIQKSTGSSPIHTLNRIAPKYERPSSKSLEERIRLVSKNANVQFLSRRDLICPTLKECTLVTPKGLKTMYDDTHWTLQGAQLFGQRAAEAGWFSERLAIRD</sequence>
<evidence type="ECO:0000256" key="1">
    <source>
        <dbReference type="ARBA" id="ARBA00004651"/>
    </source>
</evidence>
<evidence type="ECO:0000259" key="10">
    <source>
        <dbReference type="Pfam" id="PF19040"/>
    </source>
</evidence>
<evidence type="ECO:0000313" key="11">
    <source>
        <dbReference type="EMBL" id="SCM67757.1"/>
    </source>
</evidence>
<keyword evidence="2" id="KW-1003">Cell membrane</keyword>
<gene>
    <name evidence="11" type="ORF">KARMA_1962</name>
</gene>
<evidence type="ECO:0000256" key="3">
    <source>
        <dbReference type="ARBA" id="ARBA00022679"/>
    </source>
</evidence>
<feature type="transmembrane region" description="Helical" evidence="8">
    <location>
        <begin position="16"/>
        <end position="32"/>
    </location>
</feature>
<dbReference type="Proteomes" id="UP000184085">
    <property type="component" value="Unassembled WGS sequence"/>
</dbReference>
<name>A0A1M4N118_9RHOB</name>
<evidence type="ECO:0000256" key="7">
    <source>
        <dbReference type="ARBA" id="ARBA00023315"/>
    </source>
</evidence>
<feature type="transmembrane region" description="Helical" evidence="8">
    <location>
        <begin position="263"/>
        <end position="281"/>
    </location>
</feature>
<evidence type="ECO:0000256" key="6">
    <source>
        <dbReference type="ARBA" id="ARBA00023136"/>
    </source>
</evidence>
<dbReference type="InterPro" id="IPR050879">
    <property type="entry name" value="Acyltransferase_3"/>
</dbReference>
<feature type="transmembrane region" description="Helical" evidence="8">
    <location>
        <begin position="112"/>
        <end position="130"/>
    </location>
</feature>
<organism evidence="11 12">
    <name type="scientific">Donghicola eburneus</name>
    <dbReference type="NCBI Taxonomy" id="393278"/>
    <lineage>
        <taxon>Bacteria</taxon>
        <taxon>Pseudomonadati</taxon>
        <taxon>Pseudomonadota</taxon>
        <taxon>Alphaproteobacteria</taxon>
        <taxon>Rhodobacterales</taxon>
        <taxon>Roseobacteraceae</taxon>
        <taxon>Donghicola</taxon>
    </lineage>
</organism>
<feature type="transmembrane region" description="Helical" evidence="8">
    <location>
        <begin position="202"/>
        <end position="223"/>
    </location>
</feature>
<feature type="transmembrane region" description="Helical" evidence="8">
    <location>
        <begin position="235"/>
        <end position="257"/>
    </location>
</feature>
<feature type="transmembrane region" description="Helical" evidence="8">
    <location>
        <begin position="85"/>
        <end position="105"/>
    </location>
</feature>
<dbReference type="InterPro" id="IPR002656">
    <property type="entry name" value="Acyl_transf_3_dom"/>
</dbReference>
<dbReference type="PANTHER" id="PTHR23028:SF53">
    <property type="entry name" value="ACYL_TRANSF_3 DOMAIN-CONTAINING PROTEIN"/>
    <property type="match status" value="1"/>
</dbReference>
<keyword evidence="5 8" id="KW-1133">Transmembrane helix</keyword>
<evidence type="ECO:0000256" key="4">
    <source>
        <dbReference type="ARBA" id="ARBA00022692"/>
    </source>
</evidence>
<feature type="transmembrane region" description="Helical" evidence="8">
    <location>
        <begin position="331"/>
        <end position="348"/>
    </location>
</feature>
<evidence type="ECO:0000256" key="8">
    <source>
        <dbReference type="SAM" id="Phobius"/>
    </source>
</evidence>
<dbReference type="PANTHER" id="PTHR23028">
    <property type="entry name" value="ACETYLTRANSFERASE"/>
    <property type="match status" value="1"/>
</dbReference>
<protein>
    <submittedName>
        <fullName evidence="11">Putative sugar acetylase</fullName>
    </submittedName>
</protein>
<dbReference type="Pfam" id="PF01757">
    <property type="entry name" value="Acyl_transf_3"/>
    <property type="match status" value="1"/>
</dbReference>
<dbReference type="GO" id="GO:0016747">
    <property type="term" value="F:acyltransferase activity, transferring groups other than amino-acyl groups"/>
    <property type="evidence" value="ECO:0007669"/>
    <property type="project" value="InterPro"/>
</dbReference>
<feature type="domain" description="Acyltransferase 3" evidence="9">
    <location>
        <begin position="12"/>
        <end position="320"/>
    </location>
</feature>
<evidence type="ECO:0000256" key="5">
    <source>
        <dbReference type="ARBA" id="ARBA00022989"/>
    </source>
</evidence>
<evidence type="ECO:0000256" key="2">
    <source>
        <dbReference type="ARBA" id="ARBA00022475"/>
    </source>
</evidence>
<dbReference type="SUPFAM" id="SSF52266">
    <property type="entry name" value="SGNH hydrolase"/>
    <property type="match status" value="1"/>
</dbReference>
<dbReference type="InterPro" id="IPR043968">
    <property type="entry name" value="SGNH"/>
</dbReference>
<accession>A0A1M4N118</accession>
<keyword evidence="12" id="KW-1185">Reference proteome</keyword>